<sequence>MLQLFSPFPPIFLPFPVPTTTAEIPKTTIESTTTTASLPETTTTLLTTIPSTTTTRKLTSTTQKSTTTTEQNNIIEGELFGPTPKTIKPIRKWTKKDKIISSHLTCSSTCEYEGDLRPLFRLYNGILGINDNMLESDPIMLKQLQMNNYVIKHSKTYIAEVEDTELCQCAVPLYRLYNELNHDHFYTTNNTEADSARDRAGYVFQNIEGYCTQYAGCGAFLPLYRFYNPFLRDHLYTTDQAEMLFFKTNLIQGYVFEKIECYLWAFEVPTKNCQHLL</sequence>
<reference evidence="2" key="1">
    <citation type="submission" date="2016-11" db="UniProtKB">
        <authorList>
            <consortium name="WormBaseParasite"/>
        </authorList>
    </citation>
    <scope>IDENTIFICATION</scope>
    <source>
        <strain evidence="2">KR3021</strain>
    </source>
</reference>
<name>A0AC35TI94_9BILA</name>
<evidence type="ECO:0000313" key="2">
    <source>
        <dbReference type="WBParaSite" id="RSKR_0000076700.1"/>
    </source>
</evidence>
<accession>A0AC35TI94</accession>
<proteinExistence type="predicted"/>
<protein>
    <submittedName>
        <fullName evidence="2">Uncharacterized protein</fullName>
    </submittedName>
</protein>
<organism evidence="1 2">
    <name type="scientific">Rhabditophanes sp. KR3021</name>
    <dbReference type="NCBI Taxonomy" id="114890"/>
    <lineage>
        <taxon>Eukaryota</taxon>
        <taxon>Metazoa</taxon>
        <taxon>Ecdysozoa</taxon>
        <taxon>Nematoda</taxon>
        <taxon>Chromadorea</taxon>
        <taxon>Rhabditida</taxon>
        <taxon>Tylenchina</taxon>
        <taxon>Panagrolaimomorpha</taxon>
        <taxon>Strongyloidoidea</taxon>
        <taxon>Alloionematidae</taxon>
        <taxon>Rhabditophanes</taxon>
    </lineage>
</organism>
<dbReference type="Proteomes" id="UP000095286">
    <property type="component" value="Unplaced"/>
</dbReference>
<dbReference type="WBParaSite" id="RSKR_0000076700.1">
    <property type="protein sequence ID" value="RSKR_0000076700.1"/>
    <property type="gene ID" value="RSKR_0000076700"/>
</dbReference>
<evidence type="ECO:0000313" key="1">
    <source>
        <dbReference type="Proteomes" id="UP000095286"/>
    </source>
</evidence>